<dbReference type="AlphaFoldDB" id="A0A3M5P011"/>
<name>A0A3M5P011_PSEVI</name>
<evidence type="ECO:0000313" key="2">
    <source>
        <dbReference type="Proteomes" id="UP000273854"/>
    </source>
</evidence>
<dbReference type="OrthoDB" id="9965433at2"/>
<accession>A0A3M5P011</accession>
<protein>
    <submittedName>
        <fullName evidence="1">Uncharacterized protein</fullName>
    </submittedName>
</protein>
<dbReference type="EMBL" id="RBTP01000069">
    <property type="protein sequence ID" value="RMT77605.1"/>
    <property type="molecule type" value="Genomic_DNA"/>
</dbReference>
<dbReference type="Proteomes" id="UP000273854">
    <property type="component" value="Unassembled WGS sequence"/>
</dbReference>
<organism evidence="1 2">
    <name type="scientific">Pseudomonas viridiflava</name>
    <name type="common">Phytomonas viridiflava</name>
    <dbReference type="NCBI Taxonomy" id="33069"/>
    <lineage>
        <taxon>Bacteria</taxon>
        <taxon>Pseudomonadati</taxon>
        <taxon>Pseudomonadota</taxon>
        <taxon>Gammaproteobacteria</taxon>
        <taxon>Pseudomonadales</taxon>
        <taxon>Pseudomonadaceae</taxon>
        <taxon>Pseudomonas</taxon>
    </lineage>
</organism>
<proteinExistence type="predicted"/>
<gene>
    <name evidence="1" type="ORF">ALP40_00371</name>
</gene>
<evidence type="ECO:0000313" key="1">
    <source>
        <dbReference type="EMBL" id="RMT77605.1"/>
    </source>
</evidence>
<reference evidence="1 2" key="1">
    <citation type="submission" date="2018-08" db="EMBL/GenBank/DDBJ databases">
        <title>Recombination of ecologically and evolutionarily significant loci maintains genetic cohesion in the Pseudomonas syringae species complex.</title>
        <authorList>
            <person name="Dillon M."/>
            <person name="Thakur S."/>
            <person name="Almeida R.N.D."/>
            <person name="Weir B.S."/>
            <person name="Guttman D.S."/>
        </authorList>
    </citation>
    <scope>NUCLEOTIDE SEQUENCE [LARGE SCALE GENOMIC DNA]</scope>
    <source>
        <strain evidence="1 2">ICMP 19473</strain>
    </source>
</reference>
<sequence>MLRLPLTGTRMPNPQSSHHACDTRAQDALSLIAKAFELPLRLTRYILNTGHYHYSDLASVTAAAWNCVTASVTLPLIAFLNELYTMTPTRLKNA</sequence>
<comment type="caution">
    <text evidence="1">The sequence shown here is derived from an EMBL/GenBank/DDBJ whole genome shotgun (WGS) entry which is preliminary data.</text>
</comment>
<dbReference type="RefSeq" id="WP_147478349.1">
    <property type="nucleotide sequence ID" value="NZ_RBTP01000069.1"/>
</dbReference>